<feature type="region of interest" description="Disordered" evidence="1">
    <location>
        <begin position="704"/>
        <end position="733"/>
    </location>
</feature>
<evidence type="ECO:0000313" key="3">
    <source>
        <dbReference type="Proteomes" id="UP000007431"/>
    </source>
</evidence>
<feature type="compositionally biased region" description="Basic and acidic residues" evidence="1">
    <location>
        <begin position="35"/>
        <end position="45"/>
    </location>
</feature>
<name>D8PXW0_SCHCM</name>
<gene>
    <name evidence="2" type="ORF">SCHCODRAFT_233708</name>
</gene>
<sequence length="1047" mass="115519">MSKRPATPGMRASPALSKKSRSAKVFEIESDSEDGDKPYRLRDVSDSAGTRDIPSPSTDTRKTNASTKAVADVGLTTAQRLQEARKASEQYKTLAHKRLNRIAGAVAKVQQSDQAVAAANAKMEAMDGEVRAAKAAAAVSEAKVTVLQSEVVELACECEDLRQMQAALTQLLECTVCYASSLVVTLPAAPVLLDGLRKRSPLAVLLVKPEPLVCRCPTIWLLGAVAVAYVNYDVPYERDMILHPTTSNLPQEHHWRHSAAKDVHAFGPYREVVVLGGPRGRVSWIIIDTPQPDMTSLSNHVESDVIQPSVNLAIDEAAELGAEAGIDVVADERILEGVWKTDQYKAGAQWKRETRTIKLSIARDRAVESGVLTIQLFDVEYEDDTRGTELDKANTQSSQEGRACMCNQRHGKTRQPRLLQQSTVVLCVRADARLLVQSVVREVLLKKYGGNEPVGDINSERWREHSRPASTRSFNLPSSTASDLETPVLHINWVMTERLRCSFSKRRVFLIMHEDRWLKRGGTVPRRALSSGMLETAPPVTSVLDTRQDATQRAPSFHNNPRASLDNTKVATIAPLPTPTHPHPSYSTHPLPVADHAAKDRHETRVPTPPLQTGTEESQKKQADDRVLSEARPIVVNKPNAKSGAGSNTSACTGELCRVNPSPGKLNQKCSRRVCKACCQHVMRNSPDTEGRCALNHHNLARDTPEIDEDRGLRRRGRGPVPPPSAVAQRPDGDTRAIRLDSHAGYVALSWERTLADSSWQRTPTDGLDARKERRALDSSVQVYWWLHNDEEPAKMSLRTDGHATFLPSTYAEQMRRLVPDMPTDLSVFGAYNVEICEWTQTELAQKIPYQRVLFLRSSCVRRTPGLEQRVSTQFKLGGATPGSVCTPTHSAPSRKTTPTPMFLGRMADSYEARRSAQRDCVPDPRRMLAEDSGAQIVPEYGLGIEDVAVSSEEGTIMHPVSARLAQPDRSVSLCLSQETSTRLVSSFTISVSRNPYQAHCLSQETRTRFVSSVTISGSRNPYQALSWVVILPRRKVPHPSNASPSD</sequence>
<dbReference type="HOGENOM" id="CLU_291541_0_0_1"/>
<feature type="compositionally biased region" description="Basic and acidic residues" evidence="1">
    <location>
        <begin position="617"/>
        <end position="629"/>
    </location>
</feature>
<dbReference type="KEGG" id="scm:SCHCO_02597869"/>
<protein>
    <submittedName>
        <fullName evidence="2">Uncharacterized protein</fullName>
    </submittedName>
</protein>
<dbReference type="GeneID" id="9586611"/>
<dbReference type="OrthoDB" id="10635237at2759"/>
<feature type="region of interest" description="Disordered" evidence="1">
    <location>
        <begin position="598"/>
        <end position="650"/>
    </location>
</feature>
<dbReference type="InParanoid" id="D8PXW0"/>
<feature type="region of interest" description="Disordered" evidence="1">
    <location>
        <begin position="1"/>
        <end position="68"/>
    </location>
</feature>
<dbReference type="AlphaFoldDB" id="D8PXW0"/>
<dbReference type="VEuPathDB" id="FungiDB:SCHCODRAFT_02597869"/>
<evidence type="ECO:0000313" key="2">
    <source>
        <dbReference type="EMBL" id="EFI99743.1"/>
    </source>
</evidence>
<feature type="compositionally biased region" description="Polar residues" evidence="1">
    <location>
        <begin position="884"/>
        <end position="900"/>
    </location>
</feature>
<organism evidence="3">
    <name type="scientific">Schizophyllum commune (strain H4-8 / FGSC 9210)</name>
    <name type="common">Split gill fungus</name>
    <dbReference type="NCBI Taxonomy" id="578458"/>
    <lineage>
        <taxon>Eukaryota</taxon>
        <taxon>Fungi</taxon>
        <taxon>Dikarya</taxon>
        <taxon>Basidiomycota</taxon>
        <taxon>Agaricomycotina</taxon>
        <taxon>Agaricomycetes</taxon>
        <taxon>Agaricomycetidae</taxon>
        <taxon>Agaricales</taxon>
        <taxon>Schizophyllaceae</taxon>
        <taxon>Schizophyllum</taxon>
    </lineage>
</organism>
<accession>D8PXW0</accession>
<proteinExistence type="predicted"/>
<feature type="region of interest" description="Disordered" evidence="1">
    <location>
        <begin position="573"/>
        <end position="592"/>
    </location>
</feature>
<feature type="region of interest" description="Disordered" evidence="1">
    <location>
        <begin position="882"/>
        <end position="901"/>
    </location>
</feature>
<reference evidence="2 3" key="1">
    <citation type="journal article" date="2010" name="Nat. Biotechnol.">
        <title>Genome sequence of the model mushroom Schizophyllum commune.</title>
        <authorList>
            <person name="Ohm R.A."/>
            <person name="de Jong J.F."/>
            <person name="Lugones L.G."/>
            <person name="Aerts A."/>
            <person name="Kothe E."/>
            <person name="Stajich J.E."/>
            <person name="de Vries R.P."/>
            <person name="Record E."/>
            <person name="Levasseur A."/>
            <person name="Baker S.E."/>
            <person name="Bartholomew K.A."/>
            <person name="Coutinho P.M."/>
            <person name="Erdmann S."/>
            <person name="Fowler T.J."/>
            <person name="Gathman A.C."/>
            <person name="Lombard V."/>
            <person name="Henrissat B."/>
            <person name="Knabe N."/>
            <person name="Kuees U."/>
            <person name="Lilly W.W."/>
            <person name="Lindquist E."/>
            <person name="Lucas S."/>
            <person name="Magnuson J.K."/>
            <person name="Piumi F."/>
            <person name="Raudaskoski M."/>
            <person name="Salamov A."/>
            <person name="Schmutz J."/>
            <person name="Schwarze F.W.M.R."/>
            <person name="vanKuyk P.A."/>
            <person name="Horton J.S."/>
            <person name="Grigoriev I.V."/>
            <person name="Woesten H.A.B."/>
        </authorList>
    </citation>
    <scope>NUCLEOTIDE SEQUENCE [LARGE SCALE GENOMIC DNA]</scope>
    <source>
        <strain evidence="3">H4-8 / FGSC 9210</strain>
    </source>
</reference>
<feature type="compositionally biased region" description="Low complexity" evidence="1">
    <location>
        <begin position="583"/>
        <end position="592"/>
    </location>
</feature>
<evidence type="ECO:0000256" key="1">
    <source>
        <dbReference type="SAM" id="MobiDB-lite"/>
    </source>
</evidence>
<dbReference type="EMBL" id="GL377304">
    <property type="protein sequence ID" value="EFI99743.1"/>
    <property type="molecule type" value="Genomic_DNA"/>
</dbReference>
<dbReference type="RefSeq" id="XP_003034646.1">
    <property type="nucleotide sequence ID" value="XM_003034600.1"/>
</dbReference>
<feature type="compositionally biased region" description="Polar residues" evidence="1">
    <location>
        <begin position="55"/>
        <end position="67"/>
    </location>
</feature>
<dbReference type="Proteomes" id="UP000007431">
    <property type="component" value="Unassembled WGS sequence"/>
</dbReference>
<feature type="region of interest" description="Disordered" evidence="1">
    <location>
        <begin position="547"/>
        <end position="568"/>
    </location>
</feature>
<keyword evidence="3" id="KW-1185">Reference proteome</keyword>